<protein>
    <submittedName>
        <fullName evidence="1">Uncharacterized protein</fullName>
    </submittedName>
</protein>
<dbReference type="KEGG" id="daer:H9K75_23085"/>
<reference evidence="1 2" key="1">
    <citation type="submission" date="2020-08" db="EMBL/GenBank/DDBJ databases">
        <title>Genome sequence of Diaphorobacter aerolatus KACC 16536T.</title>
        <authorList>
            <person name="Hyun D.-W."/>
            <person name="Bae J.-W."/>
        </authorList>
    </citation>
    <scope>NUCLEOTIDE SEQUENCE [LARGE SCALE GENOMIC DNA]</scope>
    <source>
        <strain evidence="1 2">KACC 16536</strain>
    </source>
</reference>
<dbReference type="Proteomes" id="UP000516028">
    <property type="component" value="Chromosome"/>
</dbReference>
<dbReference type="AlphaFoldDB" id="A0A7H0GK68"/>
<dbReference type="RefSeq" id="WP_187724279.1">
    <property type="nucleotide sequence ID" value="NZ_CP060783.1"/>
</dbReference>
<evidence type="ECO:0000313" key="1">
    <source>
        <dbReference type="EMBL" id="QNP48684.1"/>
    </source>
</evidence>
<proteinExistence type="predicted"/>
<organism evidence="1 2">
    <name type="scientific">Diaphorobacter aerolatus</name>
    <dbReference type="NCBI Taxonomy" id="1288495"/>
    <lineage>
        <taxon>Bacteria</taxon>
        <taxon>Pseudomonadati</taxon>
        <taxon>Pseudomonadota</taxon>
        <taxon>Betaproteobacteria</taxon>
        <taxon>Burkholderiales</taxon>
        <taxon>Comamonadaceae</taxon>
        <taxon>Diaphorobacter</taxon>
    </lineage>
</organism>
<evidence type="ECO:0000313" key="2">
    <source>
        <dbReference type="Proteomes" id="UP000516028"/>
    </source>
</evidence>
<gene>
    <name evidence="1" type="ORF">H9K75_23085</name>
</gene>
<dbReference type="EMBL" id="CP060783">
    <property type="protein sequence ID" value="QNP48684.1"/>
    <property type="molecule type" value="Genomic_DNA"/>
</dbReference>
<sequence length="95" mass="10421">MSDIYMTVVHALRAHWKAHDDAYPQKIVLSPAQADRLLELQTVGMVAFPDARTTPRRDRFMGASIEVDAASSGVLVAMDGTEIPLDSLPEIEAKN</sequence>
<keyword evidence="2" id="KW-1185">Reference proteome</keyword>
<name>A0A7H0GK68_9BURK</name>
<accession>A0A7H0GK68</accession>